<name>A0A371P661_9BACL</name>
<evidence type="ECO:0008006" key="3">
    <source>
        <dbReference type="Google" id="ProtNLM"/>
    </source>
</evidence>
<dbReference type="OrthoDB" id="2645648at2"/>
<proteinExistence type="predicted"/>
<organism evidence="1 2">
    <name type="scientific">Paenibacillus paeoniae</name>
    <dbReference type="NCBI Taxonomy" id="2292705"/>
    <lineage>
        <taxon>Bacteria</taxon>
        <taxon>Bacillati</taxon>
        <taxon>Bacillota</taxon>
        <taxon>Bacilli</taxon>
        <taxon>Bacillales</taxon>
        <taxon>Paenibacillaceae</taxon>
        <taxon>Paenibacillus</taxon>
    </lineage>
</organism>
<dbReference type="AlphaFoldDB" id="A0A371P661"/>
<accession>A0A371P661</accession>
<dbReference type="SUPFAM" id="SSF48576">
    <property type="entry name" value="Terpenoid synthases"/>
    <property type="match status" value="1"/>
</dbReference>
<keyword evidence="2" id="KW-1185">Reference proteome</keyword>
<dbReference type="RefSeq" id="WP_116048667.1">
    <property type="nucleotide sequence ID" value="NZ_QUBQ01000005.1"/>
</dbReference>
<protein>
    <recommendedName>
        <fullName evidence="3">Terpene synthase</fullName>
    </recommendedName>
</protein>
<gene>
    <name evidence="1" type="ORF">DX130_20780</name>
</gene>
<dbReference type="Proteomes" id="UP000261905">
    <property type="component" value="Unassembled WGS sequence"/>
</dbReference>
<comment type="caution">
    <text evidence="1">The sequence shown here is derived from an EMBL/GenBank/DDBJ whole genome shotgun (WGS) entry which is preliminary data.</text>
</comment>
<dbReference type="CDD" id="cd00385">
    <property type="entry name" value="Isoprenoid_Biosyn_C1"/>
    <property type="match status" value="1"/>
</dbReference>
<sequence>MDWYKRHITSLKPVFHEVQLQIMQFPHPLGDIGNRYAEKYNPLVDIDKGKDYICVLLPYWMQELVDLSDEQCNRLALANIYGMLYFFILDDVMDSTQIDRVKSQLSLASLLQLKMSAVFRELFPSDSPFWAYYDRYVTVWADCVMNEDKADFFVHNPIRTAGKAGPVKISAVGACLLAGREELIDEVGQSIDLSLMTLQMLDDWADWQEDMEEGNYNGLLALIAFETGKDLKSLTIEKIKSHIYVLGCMNRYTDIANRNHKSLLGLSICIPSILEYHDYMVNSLREIASGIENNKRKALGGGINFFA</sequence>
<evidence type="ECO:0000313" key="2">
    <source>
        <dbReference type="Proteomes" id="UP000261905"/>
    </source>
</evidence>
<reference evidence="1 2" key="1">
    <citation type="submission" date="2018-08" db="EMBL/GenBank/DDBJ databases">
        <title>Paenibacillus sp. M4BSY-1, whole genome shotgun sequence.</title>
        <authorList>
            <person name="Tuo L."/>
        </authorList>
    </citation>
    <scope>NUCLEOTIDE SEQUENCE [LARGE SCALE GENOMIC DNA]</scope>
    <source>
        <strain evidence="1 2">M4BSY-1</strain>
    </source>
</reference>
<dbReference type="InterPro" id="IPR008949">
    <property type="entry name" value="Isoprenoid_synthase_dom_sf"/>
</dbReference>
<evidence type="ECO:0000313" key="1">
    <source>
        <dbReference type="EMBL" id="REK71443.1"/>
    </source>
</evidence>
<dbReference type="EMBL" id="QUBQ01000005">
    <property type="protein sequence ID" value="REK71443.1"/>
    <property type="molecule type" value="Genomic_DNA"/>
</dbReference>